<evidence type="ECO:0000313" key="5">
    <source>
        <dbReference type="EMBL" id="CAB5238676.1"/>
    </source>
</evidence>
<name>A0A6J7XW96_9CAUD</name>
<evidence type="ECO:0000313" key="3">
    <source>
        <dbReference type="EMBL" id="CAB4198679.1"/>
    </source>
</evidence>
<dbReference type="EMBL" id="LR798454">
    <property type="protein sequence ID" value="CAB5238676.1"/>
    <property type="molecule type" value="Genomic_DNA"/>
</dbReference>
<evidence type="ECO:0000313" key="2">
    <source>
        <dbReference type="EMBL" id="CAB4182067.1"/>
    </source>
</evidence>
<evidence type="ECO:0000313" key="1">
    <source>
        <dbReference type="EMBL" id="CAB4170796.1"/>
    </source>
</evidence>
<protein>
    <submittedName>
        <fullName evidence="5">Uncharacterized protein</fullName>
    </submittedName>
</protein>
<evidence type="ECO:0000313" key="4">
    <source>
        <dbReference type="EMBL" id="CAB4211563.1"/>
    </source>
</evidence>
<gene>
    <name evidence="2" type="ORF">UFOVP1066_128</name>
    <name evidence="3" type="ORF">UFOVP1315_209</name>
    <name evidence="4" type="ORF">UFOVP1421_170</name>
    <name evidence="5" type="ORF">UFOVP1525_180</name>
    <name evidence="1" type="ORF">UFOVP909_143</name>
</gene>
<accession>A0A6J7XW96</accession>
<organism evidence="5">
    <name type="scientific">uncultured Caudovirales phage</name>
    <dbReference type="NCBI Taxonomy" id="2100421"/>
    <lineage>
        <taxon>Viruses</taxon>
        <taxon>Duplodnaviria</taxon>
        <taxon>Heunggongvirae</taxon>
        <taxon>Uroviricota</taxon>
        <taxon>Caudoviricetes</taxon>
        <taxon>Peduoviridae</taxon>
        <taxon>Maltschvirus</taxon>
        <taxon>Maltschvirus maltsch</taxon>
    </lineage>
</organism>
<dbReference type="EMBL" id="LR797272">
    <property type="protein sequence ID" value="CAB4198679.1"/>
    <property type="molecule type" value="Genomic_DNA"/>
</dbReference>
<sequence>MIFTTTDALISLAPTAIWRVEKPVDGPENIVWIEGTRPSAAAIAAEITRLQADYDSKEYQRLRAAEYPSIAEQMDMQYWDSVNSTTTWQDAVNAVKVKYPKPV</sequence>
<reference evidence="5" key="1">
    <citation type="submission" date="2020-05" db="EMBL/GenBank/DDBJ databases">
        <authorList>
            <person name="Chiriac C."/>
            <person name="Salcher M."/>
            <person name="Ghai R."/>
            <person name="Kavagutti S V."/>
        </authorList>
    </citation>
    <scope>NUCLEOTIDE SEQUENCE</scope>
</reference>
<dbReference type="EMBL" id="LR797019">
    <property type="protein sequence ID" value="CAB4182067.1"/>
    <property type="molecule type" value="Genomic_DNA"/>
</dbReference>
<dbReference type="EMBL" id="LR796861">
    <property type="protein sequence ID" value="CAB4170796.1"/>
    <property type="molecule type" value="Genomic_DNA"/>
</dbReference>
<proteinExistence type="predicted"/>
<dbReference type="EMBL" id="LR797375">
    <property type="protein sequence ID" value="CAB4211563.1"/>
    <property type="molecule type" value="Genomic_DNA"/>
</dbReference>